<dbReference type="SMART" id="SM00228">
    <property type="entry name" value="PDZ"/>
    <property type="match status" value="2"/>
</dbReference>
<dbReference type="InterPro" id="IPR036034">
    <property type="entry name" value="PDZ_sf"/>
</dbReference>
<evidence type="ECO:0000259" key="4">
    <source>
        <dbReference type="PROSITE" id="PS50106"/>
    </source>
</evidence>
<dbReference type="KEGG" id="chya:V22_26250"/>
<dbReference type="Pfam" id="PF13365">
    <property type="entry name" value="Trypsin_2"/>
    <property type="match status" value="1"/>
</dbReference>
<dbReference type="GO" id="GO:0004252">
    <property type="term" value="F:serine-type endopeptidase activity"/>
    <property type="evidence" value="ECO:0007669"/>
    <property type="project" value="InterPro"/>
</dbReference>
<dbReference type="EMBL" id="CP036316">
    <property type="protein sequence ID" value="QDT65372.1"/>
    <property type="molecule type" value="Genomic_DNA"/>
</dbReference>
<dbReference type="InterPro" id="IPR043504">
    <property type="entry name" value="Peptidase_S1_PA_chymotrypsin"/>
</dbReference>
<dbReference type="Gene3D" id="2.30.42.10">
    <property type="match status" value="2"/>
</dbReference>
<organism evidence="5 6">
    <name type="scientific">Calycomorphotria hydatis</name>
    <dbReference type="NCBI Taxonomy" id="2528027"/>
    <lineage>
        <taxon>Bacteria</taxon>
        <taxon>Pseudomonadati</taxon>
        <taxon>Planctomycetota</taxon>
        <taxon>Planctomycetia</taxon>
        <taxon>Planctomycetales</taxon>
        <taxon>Planctomycetaceae</taxon>
        <taxon>Calycomorphotria</taxon>
    </lineage>
</organism>
<dbReference type="PRINTS" id="PR00834">
    <property type="entry name" value="PROTEASES2C"/>
</dbReference>
<dbReference type="InterPro" id="IPR029058">
    <property type="entry name" value="AB_hydrolase_fold"/>
</dbReference>
<evidence type="ECO:0000256" key="1">
    <source>
        <dbReference type="ARBA" id="ARBA00010541"/>
    </source>
</evidence>
<proteinExistence type="inferred from homology"/>
<reference evidence="5 6" key="1">
    <citation type="submission" date="2019-02" db="EMBL/GenBank/DDBJ databases">
        <title>Deep-cultivation of Planctomycetes and their phenomic and genomic characterization uncovers novel biology.</title>
        <authorList>
            <person name="Wiegand S."/>
            <person name="Jogler M."/>
            <person name="Boedeker C."/>
            <person name="Pinto D."/>
            <person name="Vollmers J."/>
            <person name="Rivas-Marin E."/>
            <person name="Kohn T."/>
            <person name="Peeters S.H."/>
            <person name="Heuer A."/>
            <person name="Rast P."/>
            <person name="Oberbeckmann S."/>
            <person name="Bunk B."/>
            <person name="Jeske O."/>
            <person name="Meyerdierks A."/>
            <person name="Storesund J.E."/>
            <person name="Kallscheuer N."/>
            <person name="Luecker S."/>
            <person name="Lage O.M."/>
            <person name="Pohl T."/>
            <person name="Merkel B.J."/>
            <person name="Hornburger P."/>
            <person name="Mueller R.-W."/>
            <person name="Bruemmer F."/>
            <person name="Labrenz M."/>
            <person name="Spormann A.M."/>
            <person name="Op den Camp H."/>
            <person name="Overmann J."/>
            <person name="Amann R."/>
            <person name="Jetten M.S.M."/>
            <person name="Mascher T."/>
            <person name="Medema M.H."/>
            <person name="Devos D.P."/>
            <person name="Kaster A.-K."/>
            <person name="Ovreas L."/>
            <person name="Rohde M."/>
            <person name="Galperin M.Y."/>
            <person name="Jogler C."/>
        </authorList>
    </citation>
    <scope>NUCLEOTIDE SEQUENCE [LARGE SCALE GENOMIC DNA]</scope>
    <source>
        <strain evidence="5 6">V22</strain>
    </source>
</reference>
<dbReference type="InterPro" id="IPR009003">
    <property type="entry name" value="Peptidase_S1_PA"/>
</dbReference>
<dbReference type="Gene3D" id="2.40.10.10">
    <property type="entry name" value="Trypsin-like serine proteases"/>
    <property type="match status" value="2"/>
</dbReference>
<dbReference type="GO" id="GO:0042597">
    <property type="term" value="C:periplasmic space"/>
    <property type="evidence" value="ECO:0007669"/>
    <property type="project" value="TreeGrafter"/>
</dbReference>
<evidence type="ECO:0000313" key="6">
    <source>
        <dbReference type="Proteomes" id="UP000319976"/>
    </source>
</evidence>
<dbReference type="GO" id="GO:0006515">
    <property type="term" value="P:protein quality control for misfolded or incompletely synthesized proteins"/>
    <property type="evidence" value="ECO:0007669"/>
    <property type="project" value="TreeGrafter"/>
</dbReference>
<comment type="similarity">
    <text evidence="1">Belongs to the peptidase S1C family.</text>
</comment>
<dbReference type="SUPFAM" id="SSF50494">
    <property type="entry name" value="Trypsin-like serine proteases"/>
    <property type="match status" value="1"/>
</dbReference>
<evidence type="ECO:0000256" key="3">
    <source>
        <dbReference type="ARBA" id="ARBA00022801"/>
    </source>
</evidence>
<name>A0A517TAH5_9PLAN</name>
<dbReference type="InterPro" id="IPR001940">
    <property type="entry name" value="Peptidase_S1C"/>
</dbReference>
<dbReference type="InterPro" id="IPR001478">
    <property type="entry name" value="PDZ"/>
</dbReference>
<protein>
    <submittedName>
        <fullName evidence="5">Putative periplasmic serine endoprotease DegP-like</fullName>
        <ecNumber evidence="5">3.4.21.107</ecNumber>
    </submittedName>
</protein>
<sequence>MKRNFHMASTLERPTVCGSLVMLLTFCCLWSTANVRADDSLLELEEQSIKAAVAAVSPSTVRIRTIGGKDRIGKSIAATGPTTGLILSSDGYIISSSYNFAAEPSSILVELFDGRQFVATHVADDGSRMLTLLKIEAEGLIPATAATKDSVRVGQSAITVGRAYQGPRPNISYGIVSALNRVWGKAIQVDAKVSPVNYGGPLIDMSGRVLGLLVPLSMDKQDETAGVEWYDSGIGFAVPLEDILKVLPRLQAGETLHRGLLGMNFKDNNRLLGEPVVGLVRIESPADHAGIKEGDRLVSINDLPIERQSQAFQALGPLYAGEEVTIRYKRGDETIDANATLVDELLPYESAYLGILPARPNGSDQTNADTGVPVRFVFPDSPAAKAELKRGDIITAIGEEQASSTDELRSILTKTKPDATVTLTVLRNGKKLKLECELTGFQSEIPSSLPNSLIAPSEDKLDVELGRFTAKVEDADREYWAYVPELYNPDAPMGLIVWLQPSELYTERSFSKEWVATLEQRGICVLAPKPMKDSGWTPEETEFVAKLINDFTAKYSVDPSRVCLLGSEQAGTFAYLLYSKHRELFTGVVMANSLPTGQMIQNDPEYPVSFLLLDAAGSPVTQLAQRLVEVFHKVKVPAVFEEYKPTETKQLPEETLQKFFRWADSLDRM</sequence>
<dbReference type="Proteomes" id="UP000319976">
    <property type="component" value="Chromosome"/>
</dbReference>
<dbReference type="SUPFAM" id="SSF50156">
    <property type="entry name" value="PDZ domain-like"/>
    <property type="match status" value="2"/>
</dbReference>
<keyword evidence="2 5" id="KW-0645">Protease</keyword>
<dbReference type="SUPFAM" id="SSF53474">
    <property type="entry name" value="alpha/beta-Hydrolases"/>
    <property type="match status" value="1"/>
</dbReference>
<dbReference type="Gene3D" id="3.40.50.1820">
    <property type="entry name" value="alpha/beta hydrolase"/>
    <property type="match status" value="1"/>
</dbReference>
<keyword evidence="3 5" id="KW-0378">Hydrolase</keyword>
<evidence type="ECO:0000256" key="2">
    <source>
        <dbReference type="ARBA" id="ARBA00022670"/>
    </source>
</evidence>
<dbReference type="PANTHER" id="PTHR22939:SF129">
    <property type="entry name" value="SERINE PROTEASE HTRA2, MITOCHONDRIAL"/>
    <property type="match status" value="1"/>
</dbReference>
<gene>
    <name evidence="5" type="primary">mucD_2</name>
    <name evidence="5" type="ORF">V22_26250</name>
</gene>
<accession>A0A517TAH5</accession>
<dbReference type="Pfam" id="PF13180">
    <property type="entry name" value="PDZ_2"/>
    <property type="match status" value="2"/>
</dbReference>
<dbReference type="AlphaFoldDB" id="A0A517TAH5"/>
<dbReference type="EC" id="3.4.21.107" evidence="5"/>
<feature type="domain" description="PDZ" evidence="4">
    <location>
        <begin position="342"/>
        <end position="427"/>
    </location>
</feature>
<dbReference type="PANTHER" id="PTHR22939">
    <property type="entry name" value="SERINE PROTEASE FAMILY S1C HTRA-RELATED"/>
    <property type="match status" value="1"/>
</dbReference>
<keyword evidence="6" id="KW-1185">Reference proteome</keyword>
<evidence type="ECO:0000313" key="5">
    <source>
        <dbReference type="EMBL" id="QDT65372.1"/>
    </source>
</evidence>
<dbReference type="PROSITE" id="PS50106">
    <property type="entry name" value="PDZ"/>
    <property type="match status" value="1"/>
</dbReference>